<dbReference type="InterPro" id="IPR050130">
    <property type="entry name" value="ClpA_ClpB"/>
</dbReference>
<comment type="caution">
    <text evidence="10">The sequence shown here is derived from an EMBL/GenBank/DDBJ whole genome shotgun (WGS) entry which is preliminary data.</text>
</comment>
<dbReference type="SMART" id="SM00382">
    <property type="entry name" value="AAA"/>
    <property type="match status" value="2"/>
</dbReference>
<evidence type="ECO:0000313" key="10">
    <source>
        <dbReference type="EMBL" id="KKU75954.1"/>
    </source>
</evidence>
<dbReference type="InterPro" id="IPR003593">
    <property type="entry name" value="AAA+_ATPase"/>
</dbReference>
<evidence type="ECO:0000256" key="7">
    <source>
        <dbReference type="PROSITE-ProRule" id="PRU01251"/>
    </source>
</evidence>
<organism evidence="10 11">
    <name type="scientific">Candidatus Giovannonibacteria bacterium GW2011_GWB1_47_6b</name>
    <dbReference type="NCBI Taxonomy" id="1618655"/>
    <lineage>
        <taxon>Bacteria</taxon>
        <taxon>Candidatus Giovannoniibacteriota</taxon>
    </lineage>
</organism>
<dbReference type="InterPro" id="IPR036628">
    <property type="entry name" value="Clp_N_dom_sf"/>
</dbReference>
<dbReference type="PRINTS" id="PR00300">
    <property type="entry name" value="CLPPROTEASEA"/>
</dbReference>
<dbReference type="InterPro" id="IPR041546">
    <property type="entry name" value="ClpA/ClpB_AAA_lid"/>
</dbReference>
<dbReference type="CDD" id="cd00009">
    <property type="entry name" value="AAA"/>
    <property type="match status" value="1"/>
</dbReference>
<dbReference type="Gene3D" id="1.10.8.60">
    <property type="match status" value="1"/>
</dbReference>
<keyword evidence="4" id="KW-0067">ATP-binding</keyword>
<dbReference type="AlphaFoldDB" id="A0A0G1T2F7"/>
<dbReference type="FunFam" id="3.40.50.300:FF:000120">
    <property type="entry name" value="ATP-dependent chaperone ClpB"/>
    <property type="match status" value="1"/>
</dbReference>
<name>A0A0G1T2F7_9BACT</name>
<dbReference type="Pfam" id="PF00004">
    <property type="entry name" value="AAA"/>
    <property type="match status" value="1"/>
</dbReference>
<reference evidence="10 11" key="1">
    <citation type="journal article" date="2015" name="Nature">
        <title>rRNA introns, odd ribosomes, and small enigmatic genomes across a large radiation of phyla.</title>
        <authorList>
            <person name="Brown C.T."/>
            <person name="Hug L.A."/>
            <person name="Thomas B.C."/>
            <person name="Sharon I."/>
            <person name="Castelle C.J."/>
            <person name="Singh A."/>
            <person name="Wilkins M.J."/>
            <person name="Williams K.H."/>
            <person name="Banfield J.F."/>
        </authorList>
    </citation>
    <scope>NUCLEOTIDE SEQUENCE [LARGE SCALE GENOMIC DNA]</scope>
</reference>
<dbReference type="SUPFAM" id="SSF52540">
    <property type="entry name" value="P-loop containing nucleoside triphosphate hydrolases"/>
    <property type="match status" value="2"/>
</dbReference>
<dbReference type="InterPro" id="IPR004176">
    <property type="entry name" value="Clp_R_N"/>
</dbReference>
<dbReference type="GO" id="GO:0005737">
    <property type="term" value="C:cytoplasm"/>
    <property type="evidence" value="ECO:0007669"/>
    <property type="project" value="TreeGrafter"/>
</dbReference>
<keyword evidence="2 7" id="KW-0677">Repeat</keyword>
<protein>
    <submittedName>
        <fullName evidence="10">ATP-dependent chaperone ClpB</fullName>
    </submittedName>
</protein>
<evidence type="ECO:0000256" key="4">
    <source>
        <dbReference type="ARBA" id="ARBA00022840"/>
    </source>
</evidence>
<dbReference type="SMART" id="SM01086">
    <property type="entry name" value="ClpB_D2-small"/>
    <property type="match status" value="1"/>
</dbReference>
<keyword evidence="3" id="KW-0547">Nucleotide-binding</keyword>
<dbReference type="InterPro" id="IPR027417">
    <property type="entry name" value="P-loop_NTPase"/>
</dbReference>
<evidence type="ECO:0000256" key="3">
    <source>
        <dbReference type="ARBA" id="ARBA00022741"/>
    </source>
</evidence>
<dbReference type="InterPro" id="IPR018368">
    <property type="entry name" value="ClpA/B_CS1"/>
</dbReference>
<dbReference type="Pfam" id="PF07724">
    <property type="entry name" value="AAA_2"/>
    <property type="match status" value="1"/>
</dbReference>
<dbReference type="PROSITE" id="PS00870">
    <property type="entry name" value="CLPAB_1"/>
    <property type="match status" value="1"/>
</dbReference>
<dbReference type="Gene3D" id="1.10.1780.10">
    <property type="entry name" value="Clp, N-terminal domain"/>
    <property type="match status" value="1"/>
</dbReference>
<comment type="similarity">
    <text evidence="1">Belongs to the ClpA/ClpB family.</text>
</comment>
<dbReference type="InterPro" id="IPR003959">
    <property type="entry name" value="ATPase_AAA_core"/>
</dbReference>
<dbReference type="Pfam" id="PF10431">
    <property type="entry name" value="ClpB_D2-small"/>
    <property type="match status" value="1"/>
</dbReference>
<dbReference type="Pfam" id="PF17871">
    <property type="entry name" value="AAA_lid_9"/>
    <property type="match status" value="1"/>
</dbReference>
<dbReference type="InterPro" id="IPR019489">
    <property type="entry name" value="Clp_ATPase_C"/>
</dbReference>
<dbReference type="PATRIC" id="fig|1618655.3.peg.658"/>
<evidence type="ECO:0000256" key="5">
    <source>
        <dbReference type="ARBA" id="ARBA00023186"/>
    </source>
</evidence>
<evidence type="ECO:0000256" key="8">
    <source>
        <dbReference type="SAM" id="Coils"/>
    </source>
</evidence>
<dbReference type="SUPFAM" id="SSF81923">
    <property type="entry name" value="Double Clp-N motif"/>
    <property type="match status" value="1"/>
</dbReference>
<accession>A0A0G1T2F7</accession>
<evidence type="ECO:0000256" key="6">
    <source>
        <dbReference type="ARBA" id="ARBA00026057"/>
    </source>
</evidence>
<dbReference type="FunFam" id="3.40.50.300:FF:000010">
    <property type="entry name" value="Chaperone clpB 1, putative"/>
    <property type="match status" value="1"/>
</dbReference>
<dbReference type="Pfam" id="PF02861">
    <property type="entry name" value="Clp_N"/>
    <property type="match status" value="1"/>
</dbReference>
<dbReference type="CDD" id="cd19499">
    <property type="entry name" value="RecA-like_ClpB_Hsp104-like"/>
    <property type="match status" value="1"/>
</dbReference>
<feature type="domain" description="Clp R" evidence="9">
    <location>
        <begin position="10"/>
        <end position="155"/>
    </location>
</feature>
<dbReference type="Proteomes" id="UP000034682">
    <property type="component" value="Unassembled WGS sequence"/>
</dbReference>
<evidence type="ECO:0000313" key="11">
    <source>
        <dbReference type="Proteomes" id="UP000034682"/>
    </source>
</evidence>
<dbReference type="InterPro" id="IPR001270">
    <property type="entry name" value="ClpA/B"/>
</dbReference>
<gene>
    <name evidence="10" type="ORF">UY02_C0039G0003</name>
</gene>
<sequence>MNMQPFNNPFNNFTIKAQEALKRAHELAVERGQNSLGATHLLGALLLQEEGVITLILERLEVDYIQFSDAVLDLLDERRGSFVLTPNQQFYLTPELARVIEAAHKVAAFLKDEYISTEHLFLGLLEVPSKAKEALDKFKIEKEDVLRALQSIRGSQRVTDENPEAKYQVLDKYARNITRMAREEKLDPVIGRDEEIRRVVQVLSRRTKNNPVLIGEAGVGKTAIVDGLAQRIVSGDIPESLRGKEVISLDLGSLVAGTKYRGEFEERLKAVIKEIQRSEGHVLLFIDELHTLVGAGAAEGAMDASNMLKPALARGELHVIGATTLKEYQKYIEKDPALTRRFQPVYVEEPSPEDTVAILRGLREKYEFHHGVRITDGAIRAAVELSRRYITDRFLPDKAVDLMDEAASSLRLEMESMPIDLEQVKREIMRLEIEREAMKKEGKTNRQLSSINKKLEELKEKFGALEEKWKNEKETIARIREISQDLERLRQESDVAERDAEYSKVAEIRYGRIPTLAESLNEENARLKKLQSSRQMLKEEVGEEEIARVVQRWTGILVERMLQEEAEKLVRMEEALQKRVVGQSQAIVEISSAIRRSRAGIGEEDRPIGSFMFLGPTGVGKTELARALAEFLFNDEKSLVRIDMSEYMEKHAVSKFIGSPPGYVGYEEGGQLTEIVRHRPYAVLLFDEIEKAHPEVFNIMLQILDNGRLTDAKGRHVNFKNTVIIMTSNIGSEFVFELGKIGFQSEDASNVSEQGERELEKKIRKALEQRFRPEFLNRLDATIIFQSLRKEHLLQIIDLQLELIARRLEKKGVTFTISNQAKNYLIEEGYDPHYGARPLKRVIQNRILNPLAEMLVGGKIHDAVTISIGVSDGKLTFELHPKLALKKQKRPERAASK</sequence>
<evidence type="ECO:0000256" key="1">
    <source>
        <dbReference type="ARBA" id="ARBA00008675"/>
    </source>
</evidence>
<evidence type="ECO:0000256" key="2">
    <source>
        <dbReference type="ARBA" id="ARBA00022737"/>
    </source>
</evidence>
<dbReference type="Gene3D" id="3.40.50.300">
    <property type="entry name" value="P-loop containing nucleotide triphosphate hydrolases"/>
    <property type="match status" value="3"/>
</dbReference>
<comment type="subunit">
    <text evidence="6">Homohexamer. The oligomerization is ATP-dependent.</text>
</comment>
<feature type="coiled-coil region" evidence="8">
    <location>
        <begin position="421"/>
        <end position="579"/>
    </location>
</feature>
<dbReference type="PANTHER" id="PTHR11638">
    <property type="entry name" value="ATP-DEPENDENT CLP PROTEASE"/>
    <property type="match status" value="1"/>
</dbReference>
<dbReference type="EMBL" id="LCOK01000039">
    <property type="protein sequence ID" value="KKU75954.1"/>
    <property type="molecule type" value="Genomic_DNA"/>
</dbReference>
<dbReference type="GO" id="GO:0016887">
    <property type="term" value="F:ATP hydrolysis activity"/>
    <property type="evidence" value="ECO:0007669"/>
    <property type="project" value="InterPro"/>
</dbReference>
<dbReference type="FunFam" id="3.40.50.300:FF:000025">
    <property type="entry name" value="ATP-dependent Clp protease subunit"/>
    <property type="match status" value="1"/>
</dbReference>
<proteinExistence type="inferred from homology"/>
<evidence type="ECO:0000259" key="9">
    <source>
        <dbReference type="PROSITE" id="PS51903"/>
    </source>
</evidence>
<dbReference type="PROSITE" id="PS51903">
    <property type="entry name" value="CLP_R"/>
    <property type="match status" value="1"/>
</dbReference>
<keyword evidence="5" id="KW-0143">Chaperone</keyword>
<keyword evidence="8" id="KW-0175">Coiled coil</keyword>
<dbReference type="PANTHER" id="PTHR11638:SF18">
    <property type="entry name" value="HEAT SHOCK PROTEIN 104"/>
    <property type="match status" value="1"/>
</dbReference>
<dbReference type="GO" id="GO:0034605">
    <property type="term" value="P:cellular response to heat"/>
    <property type="evidence" value="ECO:0007669"/>
    <property type="project" value="TreeGrafter"/>
</dbReference>
<dbReference type="GO" id="GO:0005524">
    <property type="term" value="F:ATP binding"/>
    <property type="evidence" value="ECO:0007669"/>
    <property type="project" value="UniProtKB-KW"/>
</dbReference>